<dbReference type="PANTHER" id="PTHR12302:SF3">
    <property type="entry name" value="SERINE_THREONINE-PROTEIN KINASE 31"/>
    <property type="match status" value="1"/>
</dbReference>
<feature type="region of interest" description="Disordered" evidence="4">
    <location>
        <begin position="215"/>
        <end position="234"/>
    </location>
</feature>
<comment type="caution">
    <text evidence="7">The sequence shown here is derived from an EMBL/GenBank/DDBJ whole genome shotgun (WGS) entry which is preliminary data.</text>
</comment>
<name>F5L318_CALTT</name>
<dbReference type="RefSeq" id="WP_007502111.1">
    <property type="nucleotide sequence ID" value="NZ_AFCE01000014.1"/>
</dbReference>
<dbReference type="AlphaFoldDB" id="F5L318"/>
<proteinExistence type="predicted"/>
<dbReference type="Proteomes" id="UP000010716">
    <property type="component" value="Unassembled WGS sequence"/>
</dbReference>
<keyword evidence="3" id="KW-0378">Hydrolase</keyword>
<dbReference type="InterPro" id="IPR002071">
    <property type="entry name" value="Thermonucl_AS"/>
</dbReference>
<evidence type="ECO:0000313" key="7">
    <source>
        <dbReference type="EMBL" id="EGL84268.1"/>
    </source>
</evidence>
<keyword evidence="5" id="KW-0732">Signal</keyword>
<accession>F5L318</accession>
<dbReference type="PROSITE" id="PS01284">
    <property type="entry name" value="TNASE_2"/>
    <property type="match status" value="1"/>
</dbReference>
<dbReference type="GO" id="GO:0003676">
    <property type="term" value="F:nucleic acid binding"/>
    <property type="evidence" value="ECO:0007669"/>
    <property type="project" value="InterPro"/>
</dbReference>
<evidence type="ECO:0000313" key="8">
    <source>
        <dbReference type="Proteomes" id="UP000010716"/>
    </source>
</evidence>
<reference evidence="7 8" key="1">
    <citation type="journal article" date="2011" name="J. Bacteriol.">
        <title>Draft genome sequence of the thermoalkaliphilic Caldalkalibacillus thermarum strain TA2.A1.</title>
        <authorList>
            <person name="Kalamorz F."/>
            <person name="Keis S."/>
            <person name="McMillan D.G."/>
            <person name="Olsson K."/>
            <person name="Stanton J.A."/>
            <person name="Stockwell P."/>
            <person name="Black M.A."/>
            <person name="Klingeman D.M."/>
            <person name="Land M.L."/>
            <person name="Han C.S."/>
            <person name="Martin S.L."/>
            <person name="Becher S.A."/>
            <person name="Peddie C.J."/>
            <person name="Morgan H.W."/>
            <person name="Matthies D."/>
            <person name="Preiss L."/>
            <person name="Meier T."/>
            <person name="Brown S.D."/>
            <person name="Cook G.M."/>
        </authorList>
    </citation>
    <scope>NUCLEOTIDE SEQUENCE [LARGE SCALE GENOMIC DNA]</scope>
    <source>
        <strain evidence="7 8">TA2.A1</strain>
    </source>
</reference>
<dbReference type="eggNOG" id="COG1525">
    <property type="taxonomic scope" value="Bacteria"/>
</dbReference>
<protein>
    <submittedName>
        <fullName evidence="7">Nuclease (SNase domain-containing protein)</fullName>
    </submittedName>
</protein>
<dbReference type="SMART" id="SM00318">
    <property type="entry name" value="SNc"/>
    <property type="match status" value="1"/>
</dbReference>
<dbReference type="CDD" id="cd00175">
    <property type="entry name" value="SNc"/>
    <property type="match status" value="1"/>
</dbReference>
<organism evidence="7 8">
    <name type="scientific">Caldalkalibacillus thermarum (strain TA2.A1)</name>
    <dbReference type="NCBI Taxonomy" id="986075"/>
    <lineage>
        <taxon>Bacteria</taxon>
        <taxon>Bacillati</taxon>
        <taxon>Bacillota</taxon>
        <taxon>Bacilli</taxon>
        <taxon>Bacillales</taxon>
        <taxon>Bacillaceae</taxon>
        <taxon>Caldalkalibacillus</taxon>
    </lineage>
</organism>
<evidence type="ECO:0000256" key="4">
    <source>
        <dbReference type="SAM" id="MobiDB-lite"/>
    </source>
</evidence>
<dbReference type="InterPro" id="IPR035437">
    <property type="entry name" value="SNase_OB-fold_sf"/>
</dbReference>
<feature type="domain" description="TNase-like" evidence="6">
    <location>
        <begin position="76"/>
        <end position="207"/>
    </location>
</feature>
<dbReference type="SUPFAM" id="SSF50199">
    <property type="entry name" value="Staphylococcal nuclease"/>
    <property type="match status" value="1"/>
</dbReference>
<feature type="compositionally biased region" description="Low complexity" evidence="4">
    <location>
        <begin position="215"/>
        <end position="229"/>
    </location>
</feature>
<evidence type="ECO:0000256" key="3">
    <source>
        <dbReference type="ARBA" id="ARBA00022801"/>
    </source>
</evidence>
<dbReference type="PROSITE" id="PS50830">
    <property type="entry name" value="TNASE_3"/>
    <property type="match status" value="1"/>
</dbReference>
<sequence>MSGIGLAKKLLVLTLLALSVLAGCADNSVTALDENEIIQSEAIQEEAHIQNQVDNNEANTQTSEEKTEETSDVPVNTIPAFVTRVVDGDTFVAEINGQEERIRLILVDAPESIHPSKPVEPFGPEASEFAKEMLEGKEVHLELDVSERDRYGRVLAYVWIGDRMFNEMLLEKGLARVAVFPPNVKYVDRFRQIEKEAQRKGIGIWSIEDYASQETSSATNNTASKTSSNCDEPKIKGNINSKGEKIYHVPGGQFYDVTIPEEMFCTEEEAQAAGYRKSKR</sequence>
<keyword evidence="1" id="KW-0540">Nuclease</keyword>
<keyword evidence="2" id="KW-0255">Endonuclease</keyword>
<dbReference type="GO" id="GO:0016787">
    <property type="term" value="F:hydrolase activity"/>
    <property type="evidence" value="ECO:0007669"/>
    <property type="project" value="UniProtKB-KW"/>
</dbReference>
<evidence type="ECO:0000256" key="5">
    <source>
        <dbReference type="SAM" id="SignalP"/>
    </source>
</evidence>
<evidence type="ECO:0000256" key="1">
    <source>
        <dbReference type="ARBA" id="ARBA00022722"/>
    </source>
</evidence>
<dbReference type="Gene3D" id="2.40.50.90">
    <property type="match status" value="1"/>
</dbReference>
<dbReference type="EMBL" id="AFCE01000014">
    <property type="protein sequence ID" value="EGL84268.1"/>
    <property type="molecule type" value="Genomic_DNA"/>
</dbReference>
<dbReference type="GO" id="GO:0004519">
    <property type="term" value="F:endonuclease activity"/>
    <property type="evidence" value="ECO:0007669"/>
    <property type="project" value="UniProtKB-KW"/>
</dbReference>
<dbReference type="InterPro" id="IPR016071">
    <property type="entry name" value="Staphylococal_nuclease_OB-fold"/>
</dbReference>
<evidence type="ECO:0000259" key="6">
    <source>
        <dbReference type="PROSITE" id="PS50830"/>
    </source>
</evidence>
<feature type="region of interest" description="Disordered" evidence="4">
    <location>
        <begin position="48"/>
        <end position="73"/>
    </location>
</feature>
<gene>
    <name evidence="7" type="ORF">CathTA2_0178</name>
</gene>
<feature type="signal peptide" evidence="5">
    <location>
        <begin position="1"/>
        <end position="24"/>
    </location>
</feature>
<feature type="chain" id="PRO_5038805269" evidence="5">
    <location>
        <begin position="25"/>
        <end position="280"/>
    </location>
</feature>
<dbReference type="PANTHER" id="PTHR12302">
    <property type="entry name" value="EBNA2 BINDING PROTEIN P100"/>
    <property type="match status" value="1"/>
</dbReference>
<dbReference type="Pfam" id="PF00565">
    <property type="entry name" value="SNase"/>
    <property type="match status" value="1"/>
</dbReference>
<evidence type="ECO:0000256" key="2">
    <source>
        <dbReference type="ARBA" id="ARBA00022759"/>
    </source>
</evidence>